<dbReference type="Gene3D" id="3.40.50.360">
    <property type="match status" value="1"/>
</dbReference>
<accession>A0ABQ5YJW6</accession>
<comment type="similarity">
    <text evidence="1">Belongs to the NAD(P)H dehydrogenase (quinone) family.</text>
</comment>
<feature type="domain" description="Flavodoxin-like fold" evidence="3">
    <location>
        <begin position="1"/>
        <end position="169"/>
    </location>
</feature>
<organism evidence="4 5">
    <name type="scientific">Chitinimonas prasina</name>
    <dbReference type="NCBI Taxonomy" id="1434937"/>
    <lineage>
        <taxon>Bacteria</taxon>
        <taxon>Pseudomonadati</taxon>
        <taxon>Pseudomonadota</taxon>
        <taxon>Betaproteobacteria</taxon>
        <taxon>Neisseriales</taxon>
        <taxon>Chitinibacteraceae</taxon>
        <taxon>Chitinimonas</taxon>
    </lineage>
</organism>
<proteinExistence type="inferred from homology"/>
<dbReference type="InterPro" id="IPR003680">
    <property type="entry name" value="Flavodoxin_fold"/>
</dbReference>
<dbReference type="InterPro" id="IPR051545">
    <property type="entry name" value="NAD(P)H_dehydrogenase_qn"/>
</dbReference>
<dbReference type="EMBL" id="BSOG01000005">
    <property type="protein sequence ID" value="GLR14812.1"/>
    <property type="molecule type" value="Genomic_DNA"/>
</dbReference>
<dbReference type="RefSeq" id="WP_284197879.1">
    <property type="nucleotide sequence ID" value="NZ_BSOG01000005.1"/>
</dbReference>
<keyword evidence="5" id="KW-1185">Reference proteome</keyword>
<dbReference type="PANTHER" id="PTHR10204">
    <property type="entry name" value="NAD P H OXIDOREDUCTASE-RELATED"/>
    <property type="match status" value="1"/>
</dbReference>
<sequence length="189" mass="21575">MRILIIVGHPDEDSFCAALADRYQQTASQAGHEVARLNLGELAFDPILRKGYKGRQTLEPDLQAAQQAIQHAERLVFVYPYWWASMPALLKGFIDRVFLPGFAFKYLANKAMPSKLLLGREAQILVTSDTPPWYNRLVYRRAGLRALRVNVLEFCGIRVRDELEIGPIRGSAEQHRVRWLDKAAQLAMR</sequence>
<evidence type="ECO:0000313" key="5">
    <source>
        <dbReference type="Proteomes" id="UP001156706"/>
    </source>
</evidence>
<protein>
    <submittedName>
        <fullName evidence="4">NAD(P)H dehydrogenase (Quinone)</fullName>
    </submittedName>
</protein>
<comment type="caution">
    <text evidence="4">The sequence shown here is derived from an EMBL/GenBank/DDBJ whole genome shotgun (WGS) entry which is preliminary data.</text>
</comment>
<name>A0ABQ5YJW6_9NEIS</name>
<evidence type="ECO:0000259" key="3">
    <source>
        <dbReference type="Pfam" id="PF02525"/>
    </source>
</evidence>
<evidence type="ECO:0000256" key="2">
    <source>
        <dbReference type="ARBA" id="ARBA00023002"/>
    </source>
</evidence>
<dbReference type="PANTHER" id="PTHR10204:SF34">
    <property type="entry name" value="NAD(P)H DEHYDROGENASE [QUINONE] 1 ISOFORM 1"/>
    <property type="match status" value="1"/>
</dbReference>
<evidence type="ECO:0000313" key="4">
    <source>
        <dbReference type="EMBL" id="GLR14812.1"/>
    </source>
</evidence>
<dbReference type="SUPFAM" id="SSF52218">
    <property type="entry name" value="Flavoproteins"/>
    <property type="match status" value="1"/>
</dbReference>
<keyword evidence="2" id="KW-0560">Oxidoreductase</keyword>
<evidence type="ECO:0000256" key="1">
    <source>
        <dbReference type="ARBA" id="ARBA00006252"/>
    </source>
</evidence>
<gene>
    <name evidence="4" type="ORF">GCM10007907_36020</name>
</gene>
<reference evidence="5" key="1">
    <citation type="journal article" date="2019" name="Int. J. Syst. Evol. Microbiol.">
        <title>The Global Catalogue of Microorganisms (GCM) 10K type strain sequencing project: providing services to taxonomists for standard genome sequencing and annotation.</title>
        <authorList>
            <consortium name="The Broad Institute Genomics Platform"/>
            <consortium name="The Broad Institute Genome Sequencing Center for Infectious Disease"/>
            <person name="Wu L."/>
            <person name="Ma J."/>
        </authorList>
    </citation>
    <scope>NUCLEOTIDE SEQUENCE [LARGE SCALE GENOMIC DNA]</scope>
    <source>
        <strain evidence="5">NBRC 110044</strain>
    </source>
</reference>
<dbReference type="InterPro" id="IPR029039">
    <property type="entry name" value="Flavoprotein-like_sf"/>
</dbReference>
<dbReference type="Pfam" id="PF02525">
    <property type="entry name" value="Flavodoxin_2"/>
    <property type="match status" value="1"/>
</dbReference>
<dbReference type="Proteomes" id="UP001156706">
    <property type="component" value="Unassembled WGS sequence"/>
</dbReference>